<evidence type="ECO:0000256" key="2">
    <source>
        <dbReference type="SAM" id="SignalP"/>
    </source>
</evidence>
<dbReference type="InterPro" id="IPR001283">
    <property type="entry name" value="CRISP-related"/>
</dbReference>
<dbReference type="AlphaFoldDB" id="A0A6J8DYA8"/>
<dbReference type="InterPro" id="IPR018244">
    <property type="entry name" value="Allrgn_V5/Tpx1_CS"/>
</dbReference>
<accession>A0A6J8DYA8</accession>
<dbReference type="GO" id="GO:0005576">
    <property type="term" value="C:extracellular region"/>
    <property type="evidence" value="ECO:0007669"/>
    <property type="project" value="InterPro"/>
</dbReference>
<feature type="region of interest" description="Disordered" evidence="1">
    <location>
        <begin position="498"/>
        <end position="518"/>
    </location>
</feature>
<dbReference type="SMART" id="SM00198">
    <property type="entry name" value="SCP"/>
    <property type="match status" value="1"/>
</dbReference>
<dbReference type="SUPFAM" id="SSF55797">
    <property type="entry name" value="PR-1-like"/>
    <property type="match status" value="1"/>
</dbReference>
<dbReference type="EMBL" id="CACVKT020008119">
    <property type="protein sequence ID" value="CAC5413077.1"/>
    <property type="molecule type" value="Genomic_DNA"/>
</dbReference>
<sequence length="620" mass="71261">MSLSGLLLVLYMVDLVYCGQYDNYMVQEHNKYRKMEAKKGAANMEKMVWSDTIANVALKWAKTCTVGHNGNTGYGENLYFHTIRDKGQERELIERGIKAWYDEYTLWNWSTGFTVPTGHYTQLVWAKTNEVGCGIYTCPPNGQFRDKFLYLSCFYNPPGNFNDNGKFRTGDPYIKGRACSKCAAGQQCNDGLCSGSNNGGNVWDNNSNGGETGTDNNVNWWDSNRNGGDTSSNNDNNWWNSNDGNTGGNSWDNTDSENWWDGGKTWDNTNSGNSWDNNGNSGNLWDNTNIANWWDGGQSWDNNGNSGNSWDDNGNSGNNNWDSWNSWDDDWNAGNSWDSNVDNGNSWGNNWNNGNSWDNNWNGVNSWENNWNGGNSWDSNVNSGNTWDNNWNNGNSWDNNWNDGNSWDNNWDDGNSRDSNGNSGNTWDNNWNNGNSWDNNWDNGNSWDNNWDNGNSWDNNQNSEISRNNDWNDGNSWDNSWNGGNDFWWKRGKVVRLKQDGRKRQSDKQLDTDRNNKRQMNIAKVNYRSLHSADTDELHQLRQSDATKSGLGVKQITQRNSPTLRHQIRQLFNRKRIDRQLKPKMKKGQRLSTLKRFVSLVKSLKKRQLKTKQKDDERKQ</sequence>
<feature type="compositionally biased region" description="Low complexity" evidence="1">
    <location>
        <begin position="266"/>
        <end position="337"/>
    </location>
</feature>
<organism evidence="4 5">
    <name type="scientific">Mytilus coruscus</name>
    <name type="common">Sea mussel</name>
    <dbReference type="NCBI Taxonomy" id="42192"/>
    <lineage>
        <taxon>Eukaryota</taxon>
        <taxon>Metazoa</taxon>
        <taxon>Spiralia</taxon>
        <taxon>Lophotrochozoa</taxon>
        <taxon>Mollusca</taxon>
        <taxon>Bivalvia</taxon>
        <taxon>Autobranchia</taxon>
        <taxon>Pteriomorphia</taxon>
        <taxon>Mytilida</taxon>
        <taxon>Mytiloidea</taxon>
        <taxon>Mytilidae</taxon>
        <taxon>Mytilinae</taxon>
        <taxon>Mytilus</taxon>
    </lineage>
</organism>
<feature type="chain" id="PRO_5026936730" evidence="2">
    <location>
        <begin position="19"/>
        <end position="620"/>
    </location>
</feature>
<proteinExistence type="predicted"/>
<dbReference type="InterPro" id="IPR002413">
    <property type="entry name" value="V5_allergen-like"/>
</dbReference>
<dbReference type="Pfam" id="PF00188">
    <property type="entry name" value="CAP"/>
    <property type="match status" value="1"/>
</dbReference>
<feature type="compositionally biased region" description="Low complexity" evidence="1">
    <location>
        <begin position="222"/>
        <end position="253"/>
    </location>
</feature>
<dbReference type="CDD" id="cd05380">
    <property type="entry name" value="CAP_euk"/>
    <property type="match status" value="1"/>
</dbReference>
<dbReference type="OrthoDB" id="737510at2759"/>
<dbReference type="PRINTS" id="PR00838">
    <property type="entry name" value="V5ALLERGEN"/>
</dbReference>
<feature type="compositionally biased region" description="Basic and acidic residues" evidence="1">
    <location>
        <begin position="498"/>
        <end position="516"/>
    </location>
</feature>
<name>A0A6J8DYA8_MYTCO</name>
<reference evidence="4 5" key="1">
    <citation type="submission" date="2020-06" db="EMBL/GenBank/DDBJ databases">
        <authorList>
            <person name="Li R."/>
            <person name="Bekaert M."/>
        </authorList>
    </citation>
    <scope>NUCLEOTIDE SEQUENCE [LARGE SCALE GENOMIC DNA]</scope>
    <source>
        <strain evidence="5">wild</strain>
    </source>
</reference>
<dbReference type="Gene3D" id="3.40.33.10">
    <property type="entry name" value="CAP"/>
    <property type="match status" value="1"/>
</dbReference>
<dbReference type="PANTHER" id="PTHR10334">
    <property type="entry name" value="CYSTEINE-RICH SECRETORY PROTEIN-RELATED"/>
    <property type="match status" value="1"/>
</dbReference>
<keyword evidence="2" id="KW-0732">Signal</keyword>
<gene>
    <name evidence="4" type="ORF">MCOR_46020</name>
</gene>
<evidence type="ECO:0000313" key="4">
    <source>
        <dbReference type="EMBL" id="CAC5413077.1"/>
    </source>
</evidence>
<dbReference type="PRINTS" id="PR00837">
    <property type="entry name" value="V5TPXLIKE"/>
</dbReference>
<dbReference type="InterPro" id="IPR014044">
    <property type="entry name" value="CAP_dom"/>
</dbReference>
<feature type="signal peptide" evidence="2">
    <location>
        <begin position="1"/>
        <end position="18"/>
    </location>
</feature>
<feature type="compositionally biased region" description="Low complexity" evidence="1">
    <location>
        <begin position="390"/>
        <end position="460"/>
    </location>
</feature>
<evidence type="ECO:0000313" key="5">
    <source>
        <dbReference type="Proteomes" id="UP000507470"/>
    </source>
</evidence>
<protein>
    <submittedName>
        <fullName evidence="4">PI16</fullName>
    </submittedName>
</protein>
<feature type="domain" description="SCP" evidence="3">
    <location>
        <begin position="20"/>
        <end position="163"/>
    </location>
</feature>
<evidence type="ECO:0000256" key="1">
    <source>
        <dbReference type="SAM" id="MobiDB-lite"/>
    </source>
</evidence>
<keyword evidence="5" id="KW-1185">Reference proteome</keyword>
<dbReference type="PROSITE" id="PS01009">
    <property type="entry name" value="CRISP_1"/>
    <property type="match status" value="1"/>
</dbReference>
<dbReference type="InterPro" id="IPR035940">
    <property type="entry name" value="CAP_sf"/>
</dbReference>
<evidence type="ECO:0000259" key="3">
    <source>
        <dbReference type="SMART" id="SM00198"/>
    </source>
</evidence>
<dbReference type="Proteomes" id="UP000507470">
    <property type="component" value="Unassembled WGS sequence"/>
</dbReference>
<feature type="region of interest" description="Disordered" evidence="1">
    <location>
        <begin position="204"/>
        <end position="337"/>
    </location>
</feature>
<feature type="region of interest" description="Disordered" evidence="1">
    <location>
        <begin position="390"/>
        <end position="472"/>
    </location>
</feature>